<evidence type="ECO:0000256" key="3">
    <source>
        <dbReference type="ARBA" id="ARBA00022448"/>
    </source>
</evidence>
<dbReference type="EMBL" id="AZFY01000124">
    <property type="protein sequence ID" value="KRM03835.1"/>
    <property type="molecule type" value="Genomic_DNA"/>
</dbReference>
<dbReference type="PROSITE" id="PS51257">
    <property type="entry name" value="PROKAR_LIPOPROTEIN"/>
    <property type="match status" value="1"/>
</dbReference>
<dbReference type="AlphaFoldDB" id="A0A0R1VID2"/>
<dbReference type="OrthoDB" id="403896at2"/>
<accession>A0A0R1VID2</accession>
<organism evidence="8 9">
    <name type="scientific">Lentilactobacillus farraginis DSM 18382 = JCM 14108</name>
    <dbReference type="NCBI Taxonomy" id="1423743"/>
    <lineage>
        <taxon>Bacteria</taxon>
        <taxon>Bacillati</taxon>
        <taxon>Bacillota</taxon>
        <taxon>Bacilli</taxon>
        <taxon>Lactobacillales</taxon>
        <taxon>Lactobacillaceae</taxon>
        <taxon>Lentilactobacillus</taxon>
    </lineage>
</organism>
<dbReference type="GO" id="GO:0015833">
    <property type="term" value="P:peptide transport"/>
    <property type="evidence" value="ECO:0007669"/>
    <property type="project" value="UniProtKB-KW"/>
</dbReference>
<dbReference type="GO" id="GO:0030288">
    <property type="term" value="C:outer membrane-bounded periplasmic space"/>
    <property type="evidence" value="ECO:0007669"/>
    <property type="project" value="UniProtKB-ARBA"/>
</dbReference>
<feature type="domain" description="Solute-binding protein family 5" evidence="7">
    <location>
        <begin position="77"/>
        <end position="461"/>
    </location>
</feature>
<evidence type="ECO:0000259" key="7">
    <source>
        <dbReference type="Pfam" id="PF00496"/>
    </source>
</evidence>
<evidence type="ECO:0000256" key="2">
    <source>
        <dbReference type="ARBA" id="ARBA00005695"/>
    </source>
</evidence>
<protein>
    <submittedName>
        <fullName evidence="8">Peptide ABC superfamily ATP binding cassette transporter, binding protein</fullName>
    </submittedName>
</protein>
<dbReference type="Gene3D" id="3.10.105.10">
    <property type="entry name" value="Dipeptide-binding Protein, Domain 3"/>
    <property type="match status" value="1"/>
</dbReference>
<dbReference type="GO" id="GO:0043190">
    <property type="term" value="C:ATP-binding cassette (ABC) transporter complex"/>
    <property type="evidence" value="ECO:0007669"/>
    <property type="project" value="InterPro"/>
</dbReference>
<evidence type="ECO:0000256" key="1">
    <source>
        <dbReference type="ARBA" id="ARBA00004196"/>
    </source>
</evidence>
<dbReference type="Gene3D" id="3.40.190.10">
    <property type="entry name" value="Periplasmic binding protein-like II"/>
    <property type="match status" value="1"/>
</dbReference>
<reference evidence="8 9" key="1">
    <citation type="journal article" date="2015" name="Genome Announc.">
        <title>Expanding the biotechnology potential of lactobacilli through comparative genomics of 213 strains and associated genera.</title>
        <authorList>
            <person name="Sun Z."/>
            <person name="Harris H.M."/>
            <person name="McCann A."/>
            <person name="Guo C."/>
            <person name="Argimon S."/>
            <person name="Zhang W."/>
            <person name="Yang X."/>
            <person name="Jeffery I.B."/>
            <person name="Cooney J.C."/>
            <person name="Kagawa T.F."/>
            <person name="Liu W."/>
            <person name="Song Y."/>
            <person name="Salvetti E."/>
            <person name="Wrobel A."/>
            <person name="Rasinkangas P."/>
            <person name="Parkhill J."/>
            <person name="Rea M.C."/>
            <person name="O'Sullivan O."/>
            <person name="Ritari J."/>
            <person name="Douillard F.P."/>
            <person name="Paul Ross R."/>
            <person name="Yang R."/>
            <person name="Briner A.E."/>
            <person name="Felis G.E."/>
            <person name="de Vos W.M."/>
            <person name="Barrangou R."/>
            <person name="Klaenhammer T.R."/>
            <person name="Caufield P.W."/>
            <person name="Cui Y."/>
            <person name="Zhang H."/>
            <person name="O'Toole P.W."/>
        </authorList>
    </citation>
    <scope>NUCLEOTIDE SEQUENCE [LARGE SCALE GENOMIC DNA]</scope>
    <source>
        <strain evidence="8 9">DSM 18382</strain>
    </source>
</reference>
<dbReference type="SUPFAM" id="SSF53850">
    <property type="entry name" value="Periplasmic binding protein-like II"/>
    <property type="match status" value="1"/>
</dbReference>
<dbReference type="CDD" id="cd08504">
    <property type="entry name" value="PBP2_OppA"/>
    <property type="match status" value="1"/>
</dbReference>
<dbReference type="InterPro" id="IPR000914">
    <property type="entry name" value="SBP_5_dom"/>
</dbReference>
<evidence type="ECO:0000313" key="9">
    <source>
        <dbReference type="Proteomes" id="UP000051966"/>
    </source>
</evidence>
<dbReference type="PIRSF" id="PIRSF002741">
    <property type="entry name" value="MppA"/>
    <property type="match status" value="1"/>
</dbReference>
<dbReference type="PATRIC" id="fig|1423743.5.peg.1115"/>
<evidence type="ECO:0000256" key="6">
    <source>
        <dbReference type="SAM" id="SignalP"/>
    </source>
</evidence>
<dbReference type="GO" id="GO:1904680">
    <property type="term" value="F:peptide transmembrane transporter activity"/>
    <property type="evidence" value="ECO:0007669"/>
    <property type="project" value="TreeGrafter"/>
</dbReference>
<dbReference type="Proteomes" id="UP000051966">
    <property type="component" value="Unassembled WGS sequence"/>
</dbReference>
<dbReference type="InterPro" id="IPR039424">
    <property type="entry name" value="SBP_5"/>
</dbReference>
<proteinExistence type="inferred from homology"/>
<keyword evidence="9" id="KW-1185">Reference proteome</keyword>
<feature type="signal peptide" evidence="6">
    <location>
        <begin position="1"/>
        <end position="21"/>
    </location>
</feature>
<comment type="subcellular location">
    <subcellularLocation>
        <location evidence="1">Cell envelope</location>
    </subcellularLocation>
</comment>
<evidence type="ECO:0000313" key="8">
    <source>
        <dbReference type="EMBL" id="KRM03835.1"/>
    </source>
</evidence>
<keyword evidence="5" id="KW-0571">Peptide transport</keyword>
<dbReference type="Pfam" id="PF00496">
    <property type="entry name" value="SBP_bac_5"/>
    <property type="match status" value="1"/>
</dbReference>
<dbReference type="Gene3D" id="3.90.76.10">
    <property type="entry name" value="Dipeptide-binding Protein, Domain 1"/>
    <property type="match status" value="1"/>
</dbReference>
<keyword evidence="3" id="KW-0813">Transport</keyword>
<evidence type="ECO:0000256" key="5">
    <source>
        <dbReference type="ARBA" id="ARBA00022856"/>
    </source>
</evidence>
<dbReference type="PANTHER" id="PTHR30290:SF10">
    <property type="entry name" value="PERIPLASMIC OLIGOPEPTIDE-BINDING PROTEIN-RELATED"/>
    <property type="match status" value="1"/>
</dbReference>
<sequence>MKFNSIAKLGGMVLLSALVLAGCGSKSSQSGSKKQEFTWQETSNLPTMDLSKATDQVSAETLNATNEGLLKMSTNAKVTPGVAKNYTVSKDGKTWTFNLRHSKWSDGTPVTAKDFVYSWQRTLAPKTASQYAYIFDHIKNATKVNAGKAPASSLGVKADGDYKLVVTLNRPQSYFKYLVANAEFFPQKQSAVKKYGSKYGTQSKYMVYNGPFKLTGWNGTNDSWTMVKNSNYWNKKNIKLDKMKIQVVKDPSTVLNQYNTDKLNAITLTGSQQVSHYKNNKDYKSYLNASTFYLEMNQKKDPVLRNANIRKALSLSIDRKQLTDKVLADGSVPARGLVAAKMAYRNGKDYADQAEVKSADSHNLTEAKKLWAKGLKETGKKSVALNLLADDTPAGKNTTEFLQSQLTKLPGLKITNQNLPFKTRLQRSQDGNFDLVISAWIADFPDPISFLSLFTSDNSYNNGEWKSAKYDTLVKNAEGKDALNAGKRWDDMVQAQKVLMNNQGIVPLYQQSTPKLINSKVKGIQFFPTAPEWDWSKVSIK</sequence>
<keyword evidence="5" id="KW-0653">Protein transport</keyword>
<keyword evidence="4 6" id="KW-0732">Signal</keyword>
<gene>
    <name evidence="8" type="ORF">FD41_GL001082</name>
</gene>
<dbReference type="FunFam" id="3.90.76.10:FF:000001">
    <property type="entry name" value="Oligopeptide ABC transporter substrate-binding protein"/>
    <property type="match status" value="1"/>
</dbReference>
<dbReference type="InterPro" id="IPR030678">
    <property type="entry name" value="Peptide/Ni-bd"/>
</dbReference>
<dbReference type="RefSeq" id="WP_056984198.1">
    <property type="nucleotide sequence ID" value="NZ_AZFY01000124.1"/>
</dbReference>
<evidence type="ECO:0000256" key="4">
    <source>
        <dbReference type="ARBA" id="ARBA00022729"/>
    </source>
</evidence>
<comment type="caution">
    <text evidence="8">The sequence shown here is derived from an EMBL/GenBank/DDBJ whole genome shotgun (WGS) entry which is preliminary data.</text>
</comment>
<comment type="similarity">
    <text evidence="2">Belongs to the bacterial solute-binding protein 5 family.</text>
</comment>
<feature type="chain" id="PRO_5039318019" evidence="6">
    <location>
        <begin position="22"/>
        <end position="541"/>
    </location>
</feature>
<dbReference type="PANTHER" id="PTHR30290">
    <property type="entry name" value="PERIPLASMIC BINDING COMPONENT OF ABC TRANSPORTER"/>
    <property type="match status" value="1"/>
</dbReference>
<dbReference type="FunFam" id="3.10.105.10:FF:000001">
    <property type="entry name" value="Oligopeptide ABC transporter, oligopeptide-binding protein"/>
    <property type="match status" value="1"/>
</dbReference>
<name>A0A0R1VID2_9LACO</name>